<feature type="domain" description="PDZ" evidence="6">
    <location>
        <begin position="81"/>
        <end position="149"/>
    </location>
</feature>
<comment type="similarity">
    <text evidence="1">Belongs to the peptidase S41A family.</text>
</comment>
<organism evidence="7 8">
    <name type="scientific">Desulfotruncus arcticus DSM 17038</name>
    <dbReference type="NCBI Taxonomy" id="1121424"/>
    <lineage>
        <taxon>Bacteria</taxon>
        <taxon>Bacillati</taxon>
        <taxon>Bacillota</taxon>
        <taxon>Clostridia</taxon>
        <taxon>Eubacteriales</taxon>
        <taxon>Desulfallaceae</taxon>
        <taxon>Desulfotruncus</taxon>
    </lineage>
</organism>
<feature type="chain" id="PRO_5011750410" evidence="5">
    <location>
        <begin position="25"/>
        <end position="480"/>
    </location>
</feature>
<dbReference type="Proteomes" id="UP000199337">
    <property type="component" value="Unassembled WGS sequence"/>
</dbReference>
<dbReference type="GO" id="GO:0006508">
    <property type="term" value="P:proteolysis"/>
    <property type="evidence" value="ECO:0007669"/>
    <property type="project" value="UniProtKB-KW"/>
</dbReference>
<dbReference type="GO" id="GO:0004175">
    <property type="term" value="F:endopeptidase activity"/>
    <property type="evidence" value="ECO:0007669"/>
    <property type="project" value="TreeGrafter"/>
</dbReference>
<dbReference type="SMART" id="SM00228">
    <property type="entry name" value="PDZ"/>
    <property type="match status" value="1"/>
</dbReference>
<evidence type="ECO:0000256" key="4">
    <source>
        <dbReference type="ARBA" id="ARBA00022825"/>
    </source>
</evidence>
<dbReference type="CDD" id="cd07560">
    <property type="entry name" value="Peptidase_S41_CPP"/>
    <property type="match status" value="1"/>
</dbReference>
<reference evidence="8" key="1">
    <citation type="submission" date="2016-10" db="EMBL/GenBank/DDBJ databases">
        <authorList>
            <person name="Varghese N."/>
            <person name="Submissions S."/>
        </authorList>
    </citation>
    <scope>NUCLEOTIDE SEQUENCE [LARGE SCALE GENOMIC DNA]</scope>
    <source>
        <strain evidence="8">DSM 17038</strain>
    </source>
</reference>
<dbReference type="OrthoDB" id="9812068at2"/>
<evidence type="ECO:0000256" key="1">
    <source>
        <dbReference type="ARBA" id="ARBA00009179"/>
    </source>
</evidence>
<keyword evidence="5" id="KW-0732">Signal</keyword>
<evidence type="ECO:0000256" key="2">
    <source>
        <dbReference type="ARBA" id="ARBA00022670"/>
    </source>
</evidence>
<keyword evidence="4" id="KW-0720">Serine protease</keyword>
<dbReference type="InterPro" id="IPR055210">
    <property type="entry name" value="CtpA/B_N"/>
</dbReference>
<sequence length="480" mass="52448">MSRRLVFLVFTFLALFFPVLPAAAADKQNNDDAALIYEIMYYLQEYHLSNPEQDSLNYGAIQGMLDTLDDPYAEYFSPDEIQSFTDSLNGDLVGVGIQVSAGEKNPFVADVLPGTPAEKGGIKQGDLIIAVDGNDTTGQKLNEVVNIIRGPHGTKVTLTVRRGEKEFDVALNRADIHVSSVKSEMMAGNTGYISVASFGSSTAEEFDNAVKNLQNSGMKSLIIDLRDNGGGYLDAAVDMLDDFINQGSTVVSIVDNTGKKEKIGTEEKPFVEDLPTVILVNGYTASASEIMAAALRDYGMATIVGDTTFGKGVVQNVIPLSTGGAIKFTVYKYLTPNGADIDQVGIEPDQFVLTEALQKEVAWELLHPEDNPDIVFDSGAKNVKINGQNVDLSINIIKKDNRDYLPLRPVLEAMLYQVDWQDGIIKVMSGERKIKELSSFDHSSLLLENGTGYIVIDMLKEFNIILTQNGNSYELTRQLP</sequence>
<dbReference type="Pfam" id="PF22694">
    <property type="entry name" value="CtpB_N-like"/>
    <property type="match status" value="1"/>
</dbReference>
<dbReference type="STRING" id="341036.SAMN05660649_04870"/>
<dbReference type="EMBL" id="FOOX01000026">
    <property type="protein sequence ID" value="SFH35331.1"/>
    <property type="molecule type" value="Genomic_DNA"/>
</dbReference>
<dbReference type="SMART" id="SM00245">
    <property type="entry name" value="TSPc"/>
    <property type="match status" value="1"/>
</dbReference>
<dbReference type="InterPro" id="IPR001478">
    <property type="entry name" value="PDZ"/>
</dbReference>
<evidence type="ECO:0000313" key="7">
    <source>
        <dbReference type="EMBL" id="SFH35331.1"/>
    </source>
</evidence>
<name>A0A1I2ZDZ9_9FIRM</name>
<dbReference type="Pfam" id="PF07833">
    <property type="entry name" value="Cu_amine_oxidN1"/>
    <property type="match status" value="1"/>
</dbReference>
<protein>
    <submittedName>
        <fullName evidence="7">Carboxyl-terminal processing protease</fullName>
    </submittedName>
</protein>
<dbReference type="SUPFAM" id="SSF52096">
    <property type="entry name" value="ClpP/crotonase"/>
    <property type="match status" value="1"/>
</dbReference>
<dbReference type="AlphaFoldDB" id="A0A1I2ZDZ9"/>
<dbReference type="RefSeq" id="WP_092475597.1">
    <property type="nucleotide sequence ID" value="NZ_FOOX01000026.1"/>
</dbReference>
<accession>A0A1I2ZDZ9</accession>
<evidence type="ECO:0000259" key="6">
    <source>
        <dbReference type="PROSITE" id="PS50106"/>
    </source>
</evidence>
<dbReference type="Pfam" id="PF03572">
    <property type="entry name" value="Peptidase_S41"/>
    <property type="match status" value="1"/>
</dbReference>
<dbReference type="GO" id="GO:0008236">
    <property type="term" value="F:serine-type peptidase activity"/>
    <property type="evidence" value="ECO:0007669"/>
    <property type="project" value="UniProtKB-KW"/>
</dbReference>
<dbReference type="InterPro" id="IPR012854">
    <property type="entry name" value="Cu_amine_oxidase-like_N"/>
</dbReference>
<dbReference type="GO" id="GO:0007165">
    <property type="term" value="P:signal transduction"/>
    <property type="evidence" value="ECO:0007669"/>
    <property type="project" value="TreeGrafter"/>
</dbReference>
<keyword evidence="2 7" id="KW-0645">Protease</keyword>
<dbReference type="GO" id="GO:0030288">
    <property type="term" value="C:outer membrane-bounded periplasmic space"/>
    <property type="evidence" value="ECO:0007669"/>
    <property type="project" value="TreeGrafter"/>
</dbReference>
<keyword evidence="3" id="KW-0378">Hydrolase</keyword>
<dbReference type="SUPFAM" id="SSF55383">
    <property type="entry name" value="Copper amine oxidase, domain N"/>
    <property type="match status" value="1"/>
</dbReference>
<dbReference type="Gene3D" id="2.30.42.10">
    <property type="match status" value="1"/>
</dbReference>
<dbReference type="PANTHER" id="PTHR32060">
    <property type="entry name" value="TAIL-SPECIFIC PROTEASE"/>
    <property type="match status" value="1"/>
</dbReference>
<dbReference type="InterPro" id="IPR041489">
    <property type="entry name" value="PDZ_6"/>
</dbReference>
<keyword evidence="8" id="KW-1185">Reference proteome</keyword>
<dbReference type="InterPro" id="IPR005151">
    <property type="entry name" value="Tail-specific_protease"/>
</dbReference>
<dbReference type="Pfam" id="PF17820">
    <property type="entry name" value="PDZ_6"/>
    <property type="match status" value="1"/>
</dbReference>
<dbReference type="FunFam" id="2.30.42.10:FF:000063">
    <property type="entry name" value="Peptidase, S41 family"/>
    <property type="match status" value="1"/>
</dbReference>
<feature type="signal peptide" evidence="5">
    <location>
        <begin position="1"/>
        <end position="24"/>
    </location>
</feature>
<dbReference type="PROSITE" id="PS50106">
    <property type="entry name" value="PDZ"/>
    <property type="match status" value="1"/>
</dbReference>
<dbReference type="CDD" id="cd06782">
    <property type="entry name" value="cpPDZ_CPP-like"/>
    <property type="match status" value="1"/>
</dbReference>
<gene>
    <name evidence="7" type="ORF">SAMN05660649_04870</name>
</gene>
<evidence type="ECO:0000313" key="8">
    <source>
        <dbReference type="Proteomes" id="UP000199337"/>
    </source>
</evidence>
<evidence type="ECO:0000256" key="3">
    <source>
        <dbReference type="ARBA" id="ARBA00022801"/>
    </source>
</evidence>
<dbReference type="PANTHER" id="PTHR32060:SF30">
    <property type="entry name" value="CARBOXY-TERMINAL PROCESSING PROTEASE CTPA"/>
    <property type="match status" value="1"/>
</dbReference>
<dbReference type="Gene3D" id="3.30.750.44">
    <property type="match status" value="1"/>
</dbReference>
<dbReference type="SUPFAM" id="SSF50156">
    <property type="entry name" value="PDZ domain-like"/>
    <property type="match status" value="1"/>
</dbReference>
<dbReference type="InterPro" id="IPR004447">
    <property type="entry name" value="Peptidase_S41A"/>
</dbReference>
<dbReference type="Gene3D" id="3.90.226.10">
    <property type="entry name" value="2-enoyl-CoA Hydratase, Chain A, domain 1"/>
    <property type="match status" value="1"/>
</dbReference>
<evidence type="ECO:0000256" key="5">
    <source>
        <dbReference type="SAM" id="SignalP"/>
    </source>
</evidence>
<proteinExistence type="inferred from homology"/>
<dbReference type="InterPro" id="IPR036034">
    <property type="entry name" value="PDZ_sf"/>
</dbReference>
<dbReference type="InterPro" id="IPR036582">
    <property type="entry name" value="Mao_N_sf"/>
</dbReference>
<dbReference type="InterPro" id="IPR029045">
    <property type="entry name" value="ClpP/crotonase-like_dom_sf"/>
</dbReference>
<dbReference type="NCBIfam" id="TIGR00225">
    <property type="entry name" value="prc"/>
    <property type="match status" value="1"/>
</dbReference>